<proteinExistence type="predicted"/>
<dbReference type="Gene3D" id="2.20.50.20">
    <property type="entry name" value="Lipovitellin. Chain A, domain 3"/>
    <property type="match status" value="1"/>
</dbReference>
<gene>
    <name evidence="22" type="primary">APOB</name>
</gene>
<evidence type="ECO:0000256" key="18">
    <source>
        <dbReference type="ARBA" id="ARBA00023313"/>
    </source>
</evidence>
<dbReference type="GO" id="GO:0070971">
    <property type="term" value="C:endoplasmic reticulum exit site"/>
    <property type="evidence" value="ECO:0007669"/>
    <property type="project" value="Ensembl"/>
</dbReference>
<dbReference type="GO" id="GO:0048018">
    <property type="term" value="F:receptor ligand activity"/>
    <property type="evidence" value="ECO:0007669"/>
    <property type="project" value="Ensembl"/>
</dbReference>
<organism evidence="22 23">
    <name type="scientific">Ornithorhynchus anatinus</name>
    <name type="common">Duckbill platypus</name>
    <dbReference type="NCBI Taxonomy" id="9258"/>
    <lineage>
        <taxon>Eukaryota</taxon>
        <taxon>Metazoa</taxon>
        <taxon>Chordata</taxon>
        <taxon>Craniata</taxon>
        <taxon>Vertebrata</taxon>
        <taxon>Euteleostomi</taxon>
        <taxon>Mammalia</taxon>
        <taxon>Monotremata</taxon>
        <taxon>Ornithorhynchidae</taxon>
        <taxon>Ornithorhynchus</taxon>
    </lineage>
</organism>
<dbReference type="GO" id="GO:0048844">
    <property type="term" value="P:artery morphogenesis"/>
    <property type="evidence" value="ECO:0007669"/>
    <property type="project" value="Ensembl"/>
</dbReference>
<dbReference type="GO" id="GO:0010744">
    <property type="term" value="P:positive regulation of macrophage derived foam cell differentiation"/>
    <property type="evidence" value="ECO:0007669"/>
    <property type="project" value="Ensembl"/>
</dbReference>
<dbReference type="GO" id="GO:0035473">
    <property type="term" value="F:lipase binding"/>
    <property type="evidence" value="ECO:0007669"/>
    <property type="project" value="Ensembl"/>
</dbReference>
<accession>F6UCK8</accession>
<dbReference type="InterPro" id="IPR015816">
    <property type="entry name" value="Vitellinogen_b-sht_N"/>
</dbReference>
<evidence type="ECO:0000256" key="9">
    <source>
        <dbReference type="ARBA" id="ARBA00022674"/>
    </source>
</evidence>
<keyword evidence="7" id="KW-0964">Secreted</keyword>
<dbReference type="InterPro" id="IPR015819">
    <property type="entry name" value="Lipid_transp_b-sht_shell"/>
</dbReference>
<evidence type="ECO:0000256" key="10">
    <source>
        <dbReference type="ARBA" id="ARBA00022677"/>
    </source>
</evidence>
<dbReference type="STRING" id="9258.ENSOANP00000005367"/>
<evidence type="ECO:0000256" key="11">
    <source>
        <dbReference type="ARBA" id="ARBA00022710"/>
    </source>
</evidence>
<keyword evidence="9" id="KW-0358">Heparin-binding</keyword>
<dbReference type="GO" id="GO:1904646">
    <property type="term" value="P:cellular response to amyloid-beta"/>
    <property type="evidence" value="ECO:0007669"/>
    <property type="project" value="Ensembl"/>
</dbReference>
<dbReference type="InterPro" id="IPR015255">
    <property type="entry name" value="Vitellinogen_open_b-sht"/>
</dbReference>
<evidence type="ECO:0000256" key="8">
    <source>
        <dbReference type="ARBA" id="ARBA00022548"/>
    </source>
</evidence>
<keyword evidence="11" id="KW-0427">LDL</keyword>
<evidence type="ECO:0000256" key="1">
    <source>
        <dbReference type="ARBA" id="ARBA00004496"/>
    </source>
</evidence>
<dbReference type="Gene3D" id="1.25.10.20">
    <property type="entry name" value="Vitellinogen, superhelical"/>
    <property type="match status" value="1"/>
</dbReference>
<dbReference type="SMART" id="SM01169">
    <property type="entry name" value="DUF1943"/>
    <property type="match status" value="1"/>
</dbReference>
<dbReference type="Gene3D" id="2.30.230.10">
    <property type="entry name" value="Lipovitellin, beta-sheet shell regions, chain A"/>
    <property type="match status" value="1"/>
</dbReference>
<dbReference type="Gene3D" id="2.20.80.10">
    <property type="entry name" value="Lipovitellin-phosvitin complex, chain A, domain 4"/>
    <property type="match status" value="1"/>
</dbReference>
<keyword evidence="23" id="KW-1185">Reference proteome</keyword>
<dbReference type="GO" id="GO:0009615">
    <property type="term" value="P:response to virus"/>
    <property type="evidence" value="ECO:0007669"/>
    <property type="project" value="Ensembl"/>
</dbReference>
<dbReference type="GO" id="GO:0034362">
    <property type="term" value="C:low-density lipoprotein particle"/>
    <property type="evidence" value="ECO:0000318"/>
    <property type="project" value="GO_Central"/>
</dbReference>
<sequence length="4590" mass="514205">MQVSPEVLIIFLPACEEGKQGRTKKRDCGTPAMGPLRLLLLLLLLLIASGPSSQEEGSEAPGASCPKDATRFKHLRKYVYNYEAESTSGVTGTADSRSATKINCKVELEVPQLCSFVLKTSQCTLREVYGFNTEGKAMLKKTKNSEEFTAAMSKYELKLSIPGGKQVSLYPDRDEPTHILNIKRGIVSALLLPQETEEDQQQLSMDTVYGNCSSQITVKARKGSTATEMTIERNLKQCDHFSPISGDMSPLALIRGSNNPLSTLIKSSQSCQYTVDNRRKHVSEVVCTEKHLFLPFSHKNQYGMMTQVRQTLKLEDTPKINNRVFDEASLPKKRLAFEKTENTPPKQGEDVLKTLKDLQKLSATEQSNQRANLFGKLVTGLRGLNEEEMLSLLPKLIEVSSPITLQALMQCGQPQCYSQVLEWLKVEKVNPLVLDAITYIVGLLPEPSSQRVRDIFKTAKDQQSRATFYALSHVVISFYDSNKEVTQDLKDIAEYLMAQIGNECSGNEELTFLTLKVTGNMGKVMDLANPKMKSSILKCITNPTSSSVQKAAIQALRKMELTDEVRGVLLQVFQDNSSPVDKRLAAYLILMRDPSQSDIHKVAKTLLKDNSQQVKSFVASHLANILESDEAFVQGLKGKVEEALKGSQVPTAMDFRKFSRNYQISKTVSVPDLDPISAKVEANLIFDPNHYLPKEAILKTTLKLFDHTEDVFEIGLEGKGFEPTLEALFGNKGFFPDSATQALYWVDGKVPNQVSRALEDHFGYSKDGKREQDMMKGIMANIEKLIKEVQSKEAPEASAYLRILGEELGYLKLSDLKLLGHLLFKSANTMQTIPQMIAEALSKGTQSDLFVHYIFMDNNFDLPTGAGLPLQVAFSGIVAPGARAGMKIQAANMQAELIAKPAVSVEFVTHIGVVIPDFARSGVQMNSNLYHESGLEARVTLKAGQLKFIIPSPTGPVKLFSASNTLHLVSTTKTDVIPPFIENRQSQSTCKHFFTGLNYCTTVVYSNASSTDAAPYYPLTGDTRFEFELQPTGEVQEYSASVKYESQKEGKDLVDSLKFGVQAEGAKLTEAAVILRYNRGKRSLTGDLQIPEFGVDFGANLRVKDDSAQDKKAYTLILDINNNKIPEITITGQMRFDGNEEGMIGGIISIPRLQAEARTETLFQRSLKKLVLQTDSSATAYGMTLSKKIGFHYDDEKVEFEWNTGSNTNTKKVAAIFPVDISKSLHQYANDLLDHKVADPDMTFRHIVSNSVEATSTWLQSAAKNVPYAQTLQKKLRNLQELSMEKMGLPDFQVPENLFLKSDGRIKYSWNENKFEIAIPVPFGGKSSQDMKVPQSVRMPELKLESVGIHLPSQEFTIPPFAVPKFYQLQVPLLGVLELSTNVYSNLYNWSASYTGGNTSQDNFSLQSRYHVKADSIVDLLSYNVQGSGETTYDYKNTFTVALDGSLHHKFLDSRLKFNHRETLGNHPVSKASLTFDSSSSLGTQVSVSANFDSKRKQHLSIKDAKIDGQLTISSFVAKGAYSLSYNRDVNTQHINGESNLRFSSPYLKGSNQITGRYADGALSISSASDIQSGTLKNTASLNYENSQLTLKSDTSGKFQDFAATNKIDVSLSRQNAQLRSETQTDYKNLRFYALFSSSLNSQGLELNADLLGTDQTNRGAHKATLRISQDGLSTSATSNLRLSALFLENEVNAGLGTSGALVKVTSNGRFREHNAKFTLDGRVALTEIALGSLYQATIFGADSKNVFDFRINREGLKFSNGIMGAYKEIKLENNNNLNLAGLTLDFTSKLENTISSDKSYKHNFNFQLQPFSLLATLTNDFQFGTLAATNNGKLRLEPLKLNLAGNVKGSYKSDEFKHIYALTYADLTASYKADTIASVQGTEFSNRVNLGAAGLSSAVDISTSYDSKPLHFNNVFRSALSPFTITVDAHTTSNGKLSVLGEHTGQLYSKLLFKGEPLAFSLSHDFKGSSGHSLESGQKINTGLENKVSALFTPEEQSSIWKLKTQLNQNEFTQDFHAYNVKDKVGVEFSGRALADLTVLDSPIKVPLLLTEPVNLIDVFALRDTVGQPQEFSLSGSVKYDKNLHVHVIDLPFLESLPAYFQKIQEAILNALQHIQKYLKSININQYVRKYQAALDKLPQQVNDYLNQYDLEGKVRSAKEKLIAFTDSYQITTDDLQMTLDNAKINLEKILVQLQSYVIQFDQYIRNHYDLRSFKTAITDFIDYLVKKWKNLDEHYKIRINTIKAVQEMHSVVENIDINKLGSATASWVRDLDGKYQIKAQIQEKLQQLKVQIQNIDLQHHAENLKQQVQALDLKIYLDRLKVSFPLQRIKAIFEQIKDILINLLEDYEVAEKVSAFRGKIHALVKKFEVDKEIHILMDKLVHLADQYKLKETLQKLTASLKKIDLRIYFEKLVGFVDDAVKKAKTLHYDQLIEDVNQCLDMLIKKVAAFDYNQFVDETNNKILVITQKINDEIKSLELPQKVEAAKVYIADVNAVIAHYVEKLKDTKITVIIDWFGDLISSTSLAHLKASIREILEDLRNLIYGIDIPREIQLYLQKAGQAYHTVITFISNRWSFVAKEIDKVAEQYDMKNWAENLKVFVERGFTVPEIKTSIITVPAFEVSLRALQLATFQTPAFRVPLTDLHIPSVQINIKKWKEVKVPSRFTTPEFTVLDTFTVPSYTIDFKELKLKIVRTIDQLLSSELRWPLPEVYFRDLKMRDFVFSGITLPDFRLPEVKIPEIVIPKLNLNEFQVPDIQIPTYQLPQVPRAVALPAFGKLSAVFRITSPFFTLNTNAGVQNTTTLMNTPEFVASVTVDSKSKSDLLAFTFDASTHLSAPQMEKLILKQSAKFSQRYLKTQHESEVVFLGNSIQGTADSLASLHTEKNVLELNNNMFVKLQKQVTFESNTKYTHKLNIPQADFSSQADLRNEVKALLEAGHVSIVSEGTGSWKWACPHFSDEGTHESLFKFSVDGPISLLDLSNQISGKHLKVNQKLTFESGFLSFAKFEVQSEVGSQHLGQSVLTAKGSGLLGEMKLQLTGHHEANLKGKVDGTLRNSLSFLAQPFEISTATDNEGNVKISFPLKLSGKIDFLNKYALVLNSGVQQVSWQAGGRFNQYRYNHNFSAGNNENSIEAQVEMNGDANLDFLSIPLTIPEQSIPLPFFTIQTPPVKDFSVWEKTGLKDFLKTTKQSFDLNVKAQYNKNQDWHAIPLPVGAVYEAIEQNLKSLNKYFEKGRDNALDFLTKSYNEAKIKFDKFKVEPSLNKLPRTFRIPGYTIPMVNIEVSPFTAELPAFGYMVPKEISTTGFSIPGIGFSMPSYTLVLPSLELPVLHVPNNLRKITLPSFRILSTANYILIPTMGNITYDFSFKSSVITLNTHAGLYNQSDIVAHFRSSSSSVFEALRYKLDGKTSLTRKRGLKLATALSLNNKFVEGNHDSTVSLTRRNMEASVTTVAKVQTPILRMNFRQELNGNTKSKPTVSSLLGLKYDFSYPKLQSSTKGALEHKLTLESLTSYFSVESITKGDTSGSVLSQKYSGAFTKEANTYLNSKGARSSVKLEGHSKVDGVWNVEAKENFAGEASIRRLFAIWEHSGKNQLQLQRVFSTKGDQNCRVTLELGLWSVSTLLQIQASQPSSLLDEASIQQAFLLNANPENQKVVWRGEGHVQTAYVSHEVQLSNGQAEARMVIAGSVGGHMRFLKDIQVPIYEQSIWDLLKLDVTTSEDQKQYLNVSTGLIYTKSKTGYVFPLKVNQLADGFTIPGLKLKGLNSPWTTPAFRVPFTTLEVPSYTLDFSTAKIPKKLSSPPFDLNLPSLPKVKFPQIDVSIKYTTPDDAQIPFFEIRSPEYHITLSQFTLPKSFTIGTVPLDLNKVANRIADFDLPTITMPEQKVEIPSVKISIPAGIFIPSFGFLTGDFKVASPLYNITWSAGVKNQGDHIESSLDLTCSSTLQFLEYDINVETTYQTEGGTLRGKVTGTLSHRDFSAEYKEDFTLRGFCDWDQNVALDITSPTFTNVYLNYTEDDNSVTFSIASPPTGTLGAALQISSDTITGNLYFRPWSSPEREVNIAQMVIFEDSDENQDKISWNEDAAEEVLNTLKSTVPKMTTAVYDWVNKYHQEHTGMDLRMASSRLKRSVQDSVNGAYSEARKQINEAASDLRGAVEEAAGAYQLLKDKVEEVYQDMSTQVDYQELKNNVLDTTMNVLKEYHKKIKHLIVSIMEFLRVTKFQLPGQREKYTGEELYTMLTKEVREALVQAISKFQKVLDIVVIYLEELDASCLKDIKIKIPGISETIKGEEVIEVLKASTRYFIKEIQRAPDVFQDVKFSEVANNLQHSVQEIFKDMEVAIESLKAKSFDDIKTEFQEMFNPIFNDLLPYAFKVFKDKINEYQAALNAFVQNTLQEVSKNAQQLHQHVKDLREEYFDPSVVGWAVKYYEIEDKAVILFKNLLVTLKAFSSRVINSTADLTSKLVEQVNEFISKEGQRYLSILTDADGKGKKMISELSSAVYSKIQTWAAIAQRSIAEYHEQFKVKLQDASDQISRSYETLAAETKRLADLTVENFYAFLKFLTELLQKLRTETAGSINPYVQVSQGEIIF</sequence>
<keyword evidence="4" id="KW-0813">Transport</keyword>
<dbReference type="HOGENOM" id="CLU_000127_0_0_1"/>
<evidence type="ECO:0000256" key="2">
    <source>
        <dbReference type="ARBA" id="ARBA00004502"/>
    </source>
</evidence>
<dbReference type="Ensembl" id="ENSOANT00000005368.3">
    <property type="protein sequence ID" value="ENSOANP00000005367.3"/>
    <property type="gene ID" value="ENSOANG00000003378.3"/>
</dbReference>
<dbReference type="SUPFAM" id="SSF48431">
    <property type="entry name" value="Lipovitellin-phosvitin complex, superhelical domain"/>
    <property type="match status" value="1"/>
</dbReference>
<dbReference type="GO" id="GO:0051649">
    <property type="term" value="P:establishment of localization in cell"/>
    <property type="evidence" value="ECO:0007669"/>
    <property type="project" value="Ensembl"/>
</dbReference>
<evidence type="ECO:0000256" key="14">
    <source>
        <dbReference type="ARBA" id="ARBA00023098"/>
    </source>
</evidence>
<dbReference type="Proteomes" id="UP000002279">
    <property type="component" value="Unplaced"/>
</dbReference>
<dbReference type="GO" id="GO:0071402">
    <property type="term" value="P:cellular response to lipoprotein particle stimulus"/>
    <property type="evidence" value="ECO:0007669"/>
    <property type="project" value="Ensembl"/>
</dbReference>
<dbReference type="FunCoup" id="F6UCK8">
    <property type="interactions" value="648"/>
</dbReference>
<comment type="caution">
    <text evidence="19">Lacks conserved residue(s) required for the propagation of feature annotation.</text>
</comment>
<evidence type="ECO:0000256" key="6">
    <source>
        <dbReference type="ARBA" id="ARBA00022513"/>
    </source>
</evidence>
<feature type="domain" description="Vitellogenin" evidence="21">
    <location>
        <begin position="72"/>
        <end position="697"/>
    </location>
</feature>
<dbReference type="GO" id="GO:0009566">
    <property type="term" value="P:fertilization"/>
    <property type="evidence" value="ECO:0007669"/>
    <property type="project" value="Ensembl"/>
</dbReference>
<dbReference type="eggNOG" id="KOG4338">
    <property type="taxonomic scope" value="Eukaryota"/>
</dbReference>
<reference evidence="22" key="2">
    <citation type="submission" date="2025-09" db="UniProtKB">
        <authorList>
            <consortium name="Ensembl"/>
        </authorList>
    </citation>
    <scope>IDENTIFICATION</scope>
    <source>
        <strain evidence="22">Glennie</strain>
    </source>
</reference>
<dbReference type="GO" id="GO:0006642">
    <property type="term" value="P:triglyceride mobilization"/>
    <property type="evidence" value="ECO:0000318"/>
    <property type="project" value="GO_Central"/>
</dbReference>
<dbReference type="InParanoid" id="F6UCK8"/>
<evidence type="ECO:0000313" key="22">
    <source>
        <dbReference type="Ensembl" id="ENSOANP00000005367.3"/>
    </source>
</evidence>
<dbReference type="GO" id="GO:0042632">
    <property type="term" value="P:cholesterol homeostasis"/>
    <property type="evidence" value="ECO:0000318"/>
    <property type="project" value="GO_Central"/>
</dbReference>
<dbReference type="GO" id="GO:0034383">
    <property type="term" value="P:low-density lipoprotein particle clearance"/>
    <property type="evidence" value="ECO:0007669"/>
    <property type="project" value="Ensembl"/>
</dbReference>
<dbReference type="GO" id="GO:0045540">
    <property type="term" value="P:regulation of cholesterol biosynthetic process"/>
    <property type="evidence" value="ECO:0007669"/>
    <property type="project" value="Ensembl"/>
</dbReference>
<evidence type="ECO:0000256" key="16">
    <source>
        <dbReference type="ARBA" id="ARBA00023180"/>
    </source>
</evidence>
<evidence type="ECO:0000313" key="23">
    <source>
        <dbReference type="Proteomes" id="UP000002279"/>
    </source>
</evidence>
<protein>
    <submittedName>
        <fullName evidence="22">Apolipoprotein B</fullName>
    </submittedName>
</protein>
<dbReference type="GO" id="GO:0030317">
    <property type="term" value="P:flagellated sperm motility"/>
    <property type="evidence" value="ECO:0007669"/>
    <property type="project" value="Ensembl"/>
</dbReference>
<dbReference type="GO" id="GO:0034374">
    <property type="term" value="P:low-density lipoprotein particle remodeling"/>
    <property type="evidence" value="ECO:0007669"/>
    <property type="project" value="Ensembl"/>
</dbReference>
<dbReference type="GO" id="GO:0033344">
    <property type="term" value="P:cholesterol efflux"/>
    <property type="evidence" value="ECO:0007669"/>
    <property type="project" value="Ensembl"/>
</dbReference>
<dbReference type="GO" id="GO:0019433">
    <property type="term" value="P:triglyceride catabolic process"/>
    <property type="evidence" value="ECO:0007669"/>
    <property type="project" value="Ensembl"/>
</dbReference>
<keyword evidence="15" id="KW-1207">Sterol metabolism</keyword>
<evidence type="ECO:0000256" key="19">
    <source>
        <dbReference type="PROSITE-ProRule" id="PRU00557"/>
    </source>
</evidence>
<keyword evidence="8" id="KW-0153">Cholesterol metabolism</keyword>
<keyword evidence="14" id="KW-0443">Lipid metabolism</keyword>
<dbReference type="GO" id="GO:0034359">
    <property type="term" value="C:mature chylomicron"/>
    <property type="evidence" value="ECO:0000318"/>
    <property type="project" value="GO_Central"/>
</dbReference>
<dbReference type="PANTHER" id="PTHR13769">
    <property type="entry name" value="APOLIPOPROTEIN B"/>
    <property type="match status" value="1"/>
</dbReference>
<evidence type="ECO:0000259" key="21">
    <source>
        <dbReference type="PROSITE" id="PS51211"/>
    </source>
</evidence>
<keyword evidence="18" id="KW-0850">VLDL</keyword>
<keyword evidence="5" id="KW-0963">Cytoplasm</keyword>
<dbReference type="PROSITE" id="PS51211">
    <property type="entry name" value="VITELLOGENIN"/>
    <property type="match status" value="1"/>
</dbReference>
<dbReference type="InterPro" id="IPR022176">
    <property type="entry name" value="ApoB100_C"/>
</dbReference>
<dbReference type="FunFam" id="2.30.230.10:FF:000003">
    <property type="entry name" value="Apolipoprotein B"/>
    <property type="match status" value="1"/>
</dbReference>
<dbReference type="GO" id="GO:0008201">
    <property type="term" value="F:heparin binding"/>
    <property type="evidence" value="ECO:0007669"/>
    <property type="project" value="UniProtKB-KW"/>
</dbReference>
<keyword evidence="13" id="KW-0445">Lipid transport</keyword>
<dbReference type="GO" id="GO:0005829">
    <property type="term" value="C:cytosol"/>
    <property type="evidence" value="ECO:0007669"/>
    <property type="project" value="Ensembl"/>
</dbReference>
<dbReference type="SMART" id="SM00638">
    <property type="entry name" value="LPD_N"/>
    <property type="match status" value="1"/>
</dbReference>
<evidence type="ECO:0000256" key="15">
    <source>
        <dbReference type="ARBA" id="ARBA00023166"/>
    </source>
</evidence>
<dbReference type="InterPro" id="IPR015817">
    <property type="entry name" value="Vitellinogen_open_b-sht_sub1"/>
</dbReference>
<name>F6UCK8_ORNAN</name>
<dbReference type="GO" id="GO:0005811">
    <property type="term" value="C:lipid droplet"/>
    <property type="evidence" value="ECO:0007669"/>
    <property type="project" value="UniProtKB-SubCell"/>
</dbReference>
<dbReference type="GO" id="GO:0007399">
    <property type="term" value="P:nervous system development"/>
    <property type="evidence" value="ECO:0007669"/>
    <property type="project" value="Ensembl"/>
</dbReference>
<dbReference type="GeneTree" id="ENSGT00590000083139"/>
<dbReference type="Pfam" id="PF06448">
    <property type="entry name" value="DUF1081"/>
    <property type="match status" value="1"/>
</dbReference>
<dbReference type="GO" id="GO:0005543">
    <property type="term" value="F:phospholipid binding"/>
    <property type="evidence" value="ECO:0007669"/>
    <property type="project" value="Ensembl"/>
</dbReference>
<dbReference type="GO" id="GO:0050750">
    <property type="term" value="F:low-density lipoprotein particle receptor binding"/>
    <property type="evidence" value="ECO:0000318"/>
    <property type="project" value="GO_Central"/>
</dbReference>
<evidence type="ECO:0000256" key="4">
    <source>
        <dbReference type="ARBA" id="ARBA00022448"/>
    </source>
</evidence>
<keyword evidence="6" id="KW-0162">Chylomicron</keyword>
<dbReference type="Bgee" id="ENSOANG00000003378">
    <property type="expression patterns" value="Expressed in liver and 3 other cell types or tissues"/>
</dbReference>
<evidence type="ECO:0000256" key="13">
    <source>
        <dbReference type="ARBA" id="ARBA00023055"/>
    </source>
</evidence>
<dbReference type="GO" id="GO:0034363">
    <property type="term" value="C:intermediate-density lipoprotein particle"/>
    <property type="evidence" value="ECO:0007669"/>
    <property type="project" value="Ensembl"/>
</dbReference>
<dbReference type="GO" id="GO:0008203">
    <property type="term" value="P:cholesterol metabolic process"/>
    <property type="evidence" value="ECO:0007669"/>
    <property type="project" value="UniProtKB-KW"/>
</dbReference>
<evidence type="ECO:0000256" key="12">
    <source>
        <dbReference type="ARBA" id="ARBA00022729"/>
    </source>
</evidence>
<dbReference type="Pfam" id="PF12491">
    <property type="entry name" value="ApoB100_C"/>
    <property type="match status" value="1"/>
</dbReference>
<dbReference type="OMA" id="FTCAYEN"/>
<dbReference type="SUPFAM" id="SSF56968">
    <property type="entry name" value="Lipovitellin-phosvitin complex, beta-sheet shell regions"/>
    <property type="match status" value="2"/>
</dbReference>
<dbReference type="GO" id="GO:0120020">
    <property type="term" value="F:cholesterol transfer activity"/>
    <property type="evidence" value="ECO:0000318"/>
    <property type="project" value="GO_Central"/>
</dbReference>
<evidence type="ECO:0000256" key="7">
    <source>
        <dbReference type="ARBA" id="ARBA00022525"/>
    </source>
</evidence>
<dbReference type="GO" id="GO:0043025">
    <property type="term" value="C:neuronal cell body"/>
    <property type="evidence" value="ECO:0007669"/>
    <property type="project" value="Ensembl"/>
</dbReference>
<evidence type="ECO:0000256" key="5">
    <source>
        <dbReference type="ARBA" id="ARBA00022490"/>
    </source>
</evidence>
<dbReference type="InterPro" id="IPR001747">
    <property type="entry name" value="Vitellogenin_N"/>
</dbReference>
<dbReference type="GO" id="GO:0042159">
    <property type="term" value="P:lipoprotein catabolic process"/>
    <property type="evidence" value="ECO:0007669"/>
    <property type="project" value="Ensembl"/>
</dbReference>
<evidence type="ECO:0000256" key="3">
    <source>
        <dbReference type="ARBA" id="ARBA00004613"/>
    </source>
</evidence>
<keyword evidence="10" id="KW-0551">Lipid droplet</keyword>
<dbReference type="PANTHER" id="PTHR13769:SF1">
    <property type="entry name" value="APOLIPOPROTEIN B-100"/>
    <property type="match status" value="1"/>
</dbReference>
<keyword evidence="17" id="KW-0753">Steroid metabolism</keyword>
<dbReference type="GO" id="GO:0034361">
    <property type="term" value="C:very-low-density lipoprotein particle"/>
    <property type="evidence" value="ECO:0000318"/>
    <property type="project" value="GO_Central"/>
</dbReference>
<evidence type="ECO:0000256" key="20">
    <source>
        <dbReference type="SAM" id="Coils"/>
    </source>
</evidence>
<dbReference type="Pfam" id="PF01347">
    <property type="entry name" value="Vitellogenin_N"/>
    <property type="match status" value="1"/>
</dbReference>
<dbReference type="InterPro" id="IPR011030">
    <property type="entry name" value="Lipovitellin_superhlx_dom"/>
</dbReference>
<dbReference type="GO" id="GO:0030301">
    <property type="term" value="P:cholesterol transport"/>
    <property type="evidence" value="ECO:0000318"/>
    <property type="project" value="GO_Central"/>
</dbReference>
<dbReference type="Pfam" id="PF09172">
    <property type="entry name" value="Vit_open_b-sht"/>
    <property type="match status" value="1"/>
</dbReference>
<feature type="disulfide bond" evidence="19">
    <location>
        <begin position="212"/>
        <end position="238"/>
    </location>
</feature>
<dbReference type="GO" id="GO:0009791">
    <property type="term" value="P:post-embryonic development"/>
    <property type="evidence" value="ECO:0007669"/>
    <property type="project" value="Ensembl"/>
</dbReference>
<dbReference type="GO" id="GO:0007283">
    <property type="term" value="P:spermatogenesis"/>
    <property type="evidence" value="ECO:0007669"/>
    <property type="project" value="Ensembl"/>
</dbReference>
<feature type="coiled-coil region" evidence="20">
    <location>
        <begin position="2280"/>
        <end position="2316"/>
    </location>
</feature>
<evidence type="ECO:0000256" key="17">
    <source>
        <dbReference type="ARBA" id="ARBA00023221"/>
    </source>
</evidence>
<keyword evidence="20" id="KW-0175">Coiled coil</keyword>
<dbReference type="GO" id="GO:0010886">
    <property type="term" value="P:positive regulation of cholesterol storage"/>
    <property type="evidence" value="ECO:0007669"/>
    <property type="project" value="Ensembl"/>
</dbReference>
<dbReference type="GO" id="GO:0042158">
    <property type="term" value="P:lipoprotein biosynthetic process"/>
    <property type="evidence" value="ECO:0007669"/>
    <property type="project" value="Ensembl"/>
</dbReference>
<keyword evidence="12" id="KW-0732">Signal</keyword>
<dbReference type="GO" id="GO:0042953">
    <property type="term" value="P:lipoprotein transport"/>
    <property type="evidence" value="ECO:0000318"/>
    <property type="project" value="GO_Central"/>
</dbReference>
<reference evidence="22" key="1">
    <citation type="submission" date="2025-08" db="UniProtKB">
        <authorList>
            <consortium name="Ensembl"/>
        </authorList>
    </citation>
    <scope>IDENTIFICATION</scope>
    <source>
        <strain evidence="22">Glennie</strain>
    </source>
</reference>
<keyword evidence="16" id="KW-0325">Glycoprotein</keyword>
<dbReference type="GO" id="GO:0010628">
    <property type="term" value="P:positive regulation of gene expression"/>
    <property type="evidence" value="ECO:0007669"/>
    <property type="project" value="Ensembl"/>
</dbReference>
<comment type="subcellular location">
    <subcellularLocation>
        <location evidence="1">Cytoplasm</location>
    </subcellularLocation>
    <subcellularLocation>
        <location evidence="2">Lipid droplet</location>
    </subcellularLocation>
    <subcellularLocation>
        <location evidence="3">Secreted</location>
    </subcellularLocation>
</comment>
<dbReference type="InterPro" id="IPR009454">
    <property type="entry name" value="Lipid_transpt_open_b-sht"/>
</dbReference>
<dbReference type="InterPro" id="IPR052418">
    <property type="entry name" value="Apolipoprotein_B"/>
</dbReference>
<keyword evidence="19" id="KW-1015">Disulfide bond</keyword>